<gene>
    <name evidence="2" type="ORF">NliqN6_0935</name>
</gene>
<evidence type="ECO:0000313" key="3">
    <source>
        <dbReference type="Proteomes" id="UP000620104"/>
    </source>
</evidence>
<feature type="compositionally biased region" description="Low complexity" evidence="1">
    <location>
        <begin position="50"/>
        <end position="62"/>
    </location>
</feature>
<proteinExistence type="predicted"/>
<keyword evidence="3" id="KW-1185">Reference proteome</keyword>
<evidence type="ECO:0000256" key="1">
    <source>
        <dbReference type="SAM" id="MobiDB-lite"/>
    </source>
</evidence>
<feature type="region of interest" description="Disordered" evidence="1">
    <location>
        <begin position="1"/>
        <end position="70"/>
    </location>
</feature>
<accession>A0A8H3YCU0</accession>
<comment type="caution">
    <text evidence="2">The sequence shown here is derived from an EMBL/GenBank/DDBJ whole genome shotgun (WGS) entry which is preliminary data.</text>
</comment>
<sequence length="127" mass="13680">MALPIEAELANPPIFTPEQEQHILHSPTGDLADDPDLHTMKSHGTSAQTGSGSSRIRASRAGGDVGRESGGEERLIARFKVHDWLSSLGMSTHSVVTSCWRGLKSLANLSLFSRSKRGTQDEAGRET</sequence>
<reference evidence="2" key="1">
    <citation type="submission" date="2020-07" db="EMBL/GenBank/DDBJ databases">
        <title>Draft Genome Sequence of a Deep-Sea Yeast, Naganishia (Cryptococcus) liquefaciens strain N6.</title>
        <authorList>
            <person name="Han Y.W."/>
            <person name="Kajitani R."/>
            <person name="Morimoto H."/>
            <person name="Parhat M."/>
            <person name="Tsubouchi H."/>
            <person name="Bakenova O."/>
            <person name="Ogata M."/>
            <person name="Argunhan B."/>
            <person name="Aoki R."/>
            <person name="Kajiwara S."/>
            <person name="Itoh T."/>
            <person name="Iwasaki H."/>
        </authorList>
    </citation>
    <scope>NUCLEOTIDE SEQUENCE</scope>
    <source>
        <strain evidence="2">N6</strain>
    </source>
</reference>
<dbReference type="Proteomes" id="UP000620104">
    <property type="component" value="Unassembled WGS sequence"/>
</dbReference>
<dbReference type="EMBL" id="BLZA01000009">
    <property type="protein sequence ID" value="GHJ84533.1"/>
    <property type="molecule type" value="Genomic_DNA"/>
</dbReference>
<organism evidence="2 3">
    <name type="scientific">Naganishia liquefaciens</name>
    <dbReference type="NCBI Taxonomy" id="104408"/>
    <lineage>
        <taxon>Eukaryota</taxon>
        <taxon>Fungi</taxon>
        <taxon>Dikarya</taxon>
        <taxon>Basidiomycota</taxon>
        <taxon>Agaricomycotina</taxon>
        <taxon>Tremellomycetes</taxon>
        <taxon>Filobasidiales</taxon>
        <taxon>Filobasidiaceae</taxon>
        <taxon>Naganishia</taxon>
    </lineage>
</organism>
<protein>
    <submittedName>
        <fullName evidence="2">Uncharacterized protein</fullName>
    </submittedName>
</protein>
<name>A0A8H3YCU0_9TREE</name>
<dbReference type="AlphaFoldDB" id="A0A8H3YCU0"/>
<evidence type="ECO:0000313" key="2">
    <source>
        <dbReference type="EMBL" id="GHJ84533.1"/>
    </source>
</evidence>